<accession>A0A6A6P5Q9</accession>
<sequence>MNNPTDDSEASEFAGYIQLLNASLRGGTHGTAEQAAYAKLAEELKMAPLFSWSVKNYVTLMASAAGSHANPSHLITGDLAPWRVAAAPESSPDPVLLNTNTPWSAFICGSQGSGKSHTLSVMLEACLQSITPTVPPVSIARCPNPLAGIVFHYDTAHMSGQVCEAAYLCSVGIKVRVLVVRRVIREMAIANGRIDYADFVRKITYSSNLDVRQGSMLRTRLDLLESFMSHGSRSHKDDIVVTNRVWNEDDIFKGEPGTLTVMDLTDPFIDAHTACNLFDICLSIFMERNSNIGKVVALDEAHMYVKDPQDGEPSPLSANLLRLIRQQRHLATRIIIATQEPTISSSLLDLCSISIIHRFSSPAWFKRLQGHLAGMLFVDNDSDEEANEKGGKPNSLRDNEAMALFNEIVSMNLGESLLISPGSFLHVDANGSVPKLNSKRVRFTTRVRASADGGRSKLAVQ</sequence>
<name>A0A6A6P5Q9_9PEZI</name>
<organism evidence="1 2">
    <name type="scientific">Lineolata rhizophorae</name>
    <dbReference type="NCBI Taxonomy" id="578093"/>
    <lineage>
        <taxon>Eukaryota</taxon>
        <taxon>Fungi</taxon>
        <taxon>Dikarya</taxon>
        <taxon>Ascomycota</taxon>
        <taxon>Pezizomycotina</taxon>
        <taxon>Dothideomycetes</taxon>
        <taxon>Dothideomycetes incertae sedis</taxon>
        <taxon>Lineolatales</taxon>
        <taxon>Lineolataceae</taxon>
        <taxon>Lineolata</taxon>
    </lineage>
</organism>
<gene>
    <name evidence="1" type="ORF">BDY21DRAFT_281917</name>
</gene>
<reference evidence="1" key="1">
    <citation type="journal article" date="2020" name="Stud. Mycol.">
        <title>101 Dothideomycetes genomes: a test case for predicting lifestyles and emergence of pathogens.</title>
        <authorList>
            <person name="Haridas S."/>
            <person name="Albert R."/>
            <person name="Binder M."/>
            <person name="Bloem J."/>
            <person name="Labutti K."/>
            <person name="Salamov A."/>
            <person name="Andreopoulos B."/>
            <person name="Baker S."/>
            <person name="Barry K."/>
            <person name="Bills G."/>
            <person name="Bluhm B."/>
            <person name="Cannon C."/>
            <person name="Castanera R."/>
            <person name="Culley D."/>
            <person name="Daum C."/>
            <person name="Ezra D."/>
            <person name="Gonzalez J."/>
            <person name="Henrissat B."/>
            <person name="Kuo A."/>
            <person name="Liang C."/>
            <person name="Lipzen A."/>
            <person name="Lutzoni F."/>
            <person name="Magnuson J."/>
            <person name="Mondo S."/>
            <person name="Nolan M."/>
            <person name="Ohm R."/>
            <person name="Pangilinan J."/>
            <person name="Park H.-J."/>
            <person name="Ramirez L."/>
            <person name="Alfaro M."/>
            <person name="Sun H."/>
            <person name="Tritt A."/>
            <person name="Yoshinaga Y."/>
            <person name="Zwiers L.-H."/>
            <person name="Turgeon B."/>
            <person name="Goodwin S."/>
            <person name="Spatafora J."/>
            <person name="Crous P."/>
            <person name="Grigoriev I."/>
        </authorList>
    </citation>
    <scope>NUCLEOTIDE SEQUENCE</scope>
    <source>
        <strain evidence="1">ATCC 16933</strain>
    </source>
</reference>
<evidence type="ECO:0008006" key="3">
    <source>
        <dbReference type="Google" id="ProtNLM"/>
    </source>
</evidence>
<dbReference type="OrthoDB" id="2316594at2759"/>
<protein>
    <recommendedName>
        <fullName evidence="3">AAA+ ATPase domain-containing protein</fullName>
    </recommendedName>
</protein>
<dbReference type="Gene3D" id="3.40.50.300">
    <property type="entry name" value="P-loop containing nucleotide triphosphate hydrolases"/>
    <property type="match status" value="1"/>
</dbReference>
<proteinExistence type="predicted"/>
<dbReference type="AlphaFoldDB" id="A0A6A6P5Q9"/>
<dbReference type="Proteomes" id="UP000799766">
    <property type="component" value="Unassembled WGS sequence"/>
</dbReference>
<evidence type="ECO:0000313" key="1">
    <source>
        <dbReference type="EMBL" id="KAF2459335.1"/>
    </source>
</evidence>
<evidence type="ECO:0000313" key="2">
    <source>
        <dbReference type="Proteomes" id="UP000799766"/>
    </source>
</evidence>
<keyword evidence="2" id="KW-1185">Reference proteome</keyword>
<dbReference type="InterPro" id="IPR027417">
    <property type="entry name" value="P-loop_NTPase"/>
</dbReference>
<dbReference type="SUPFAM" id="SSF52540">
    <property type="entry name" value="P-loop containing nucleoside triphosphate hydrolases"/>
    <property type="match status" value="1"/>
</dbReference>
<dbReference type="EMBL" id="MU001675">
    <property type="protein sequence ID" value="KAF2459335.1"/>
    <property type="molecule type" value="Genomic_DNA"/>
</dbReference>